<dbReference type="FunFam" id="3.20.80.10:FF:000003">
    <property type="entry name" value="Heme-binding protein 1"/>
    <property type="match status" value="1"/>
</dbReference>
<reference evidence="7" key="2">
    <citation type="submission" date="2025-08" db="UniProtKB">
        <authorList>
            <consortium name="Ensembl"/>
        </authorList>
    </citation>
    <scope>IDENTIFICATION</scope>
</reference>
<evidence type="ECO:0000313" key="8">
    <source>
        <dbReference type="Proteomes" id="UP000265140"/>
    </source>
</evidence>
<dbReference type="InterPro" id="IPR011256">
    <property type="entry name" value="Reg_factor_effector_dom_sf"/>
</dbReference>
<dbReference type="Pfam" id="PF04832">
    <property type="entry name" value="SOUL"/>
    <property type="match status" value="1"/>
</dbReference>
<comment type="function">
    <text evidence="5">May bind free porphyrinogens that may be present in the cell and thus facilitate removal of these potentially toxic compound. Binds with a high affinity to one molecule of heme or porphyrins. It binds metalloporphyrins, free porphyrins and N-methylprotoporphyrin with similar affinities.</text>
</comment>
<evidence type="ECO:0000256" key="6">
    <source>
        <dbReference type="ARBA" id="ARBA00040755"/>
    </source>
</evidence>
<dbReference type="SUPFAM" id="SSF55136">
    <property type="entry name" value="Probable bacterial effector-binding domain"/>
    <property type="match status" value="1"/>
</dbReference>
<proteinExistence type="inferred from homology"/>
<protein>
    <recommendedName>
        <fullName evidence="6">Heme-binding protein 1</fullName>
    </recommendedName>
</protein>
<dbReference type="PANTHER" id="PTHR11220">
    <property type="entry name" value="HEME-BINDING PROTEIN-RELATED"/>
    <property type="match status" value="1"/>
</dbReference>
<dbReference type="InterPro" id="IPR006917">
    <property type="entry name" value="SOUL_heme-bd"/>
</dbReference>
<name>A0AAY5L8F5_ESOLU</name>
<comment type="subunit">
    <text evidence="3">Monomer.</text>
</comment>
<evidence type="ECO:0000256" key="3">
    <source>
        <dbReference type="ARBA" id="ARBA00011245"/>
    </source>
</evidence>
<dbReference type="Proteomes" id="UP000265140">
    <property type="component" value="Chromosome 11"/>
</dbReference>
<evidence type="ECO:0000256" key="1">
    <source>
        <dbReference type="ARBA" id="ARBA00004496"/>
    </source>
</evidence>
<evidence type="ECO:0000256" key="5">
    <source>
        <dbReference type="ARBA" id="ARBA00037673"/>
    </source>
</evidence>
<dbReference type="AlphaFoldDB" id="A0AAY5L8F5"/>
<organism evidence="7 8">
    <name type="scientific">Esox lucius</name>
    <name type="common">Northern pike</name>
    <dbReference type="NCBI Taxonomy" id="8010"/>
    <lineage>
        <taxon>Eukaryota</taxon>
        <taxon>Metazoa</taxon>
        <taxon>Chordata</taxon>
        <taxon>Craniata</taxon>
        <taxon>Vertebrata</taxon>
        <taxon>Euteleostomi</taxon>
        <taxon>Actinopterygii</taxon>
        <taxon>Neopterygii</taxon>
        <taxon>Teleostei</taxon>
        <taxon>Protacanthopterygii</taxon>
        <taxon>Esociformes</taxon>
        <taxon>Esocidae</taxon>
        <taxon>Esox</taxon>
    </lineage>
</organism>
<accession>A0AAY5L8F5</accession>
<keyword evidence="8" id="KW-1185">Reference proteome</keyword>
<dbReference type="PANTHER" id="PTHR11220:SF1">
    <property type="entry name" value="HEME-BINDING PROTEIN 2"/>
    <property type="match status" value="1"/>
</dbReference>
<evidence type="ECO:0000313" key="7">
    <source>
        <dbReference type="Ensembl" id="ENSELUP00000097326.1"/>
    </source>
</evidence>
<comment type="similarity">
    <text evidence="2">Belongs to the HEBP family.</text>
</comment>
<keyword evidence="4" id="KW-0963">Cytoplasm</keyword>
<evidence type="ECO:0000256" key="2">
    <source>
        <dbReference type="ARBA" id="ARBA00009817"/>
    </source>
</evidence>
<reference evidence="7 8" key="1">
    <citation type="submission" date="2020-02" db="EMBL/GenBank/DDBJ databases">
        <title>Esox lucius (northern pike) genome, fEsoLuc1, primary haplotype.</title>
        <authorList>
            <person name="Myers G."/>
            <person name="Karagic N."/>
            <person name="Meyer A."/>
            <person name="Pippel M."/>
            <person name="Reichard M."/>
            <person name="Winkler S."/>
            <person name="Tracey A."/>
            <person name="Sims Y."/>
            <person name="Howe K."/>
            <person name="Rhie A."/>
            <person name="Formenti G."/>
            <person name="Durbin R."/>
            <person name="Fedrigo O."/>
            <person name="Jarvis E.D."/>
        </authorList>
    </citation>
    <scope>NUCLEOTIDE SEQUENCE [LARGE SCALE GENOMIC DNA]</scope>
</reference>
<dbReference type="GO" id="GO:0005737">
    <property type="term" value="C:cytoplasm"/>
    <property type="evidence" value="ECO:0007669"/>
    <property type="project" value="UniProtKB-SubCell"/>
</dbReference>
<sequence length="241" mass="27782">MDKGLEIIQRDLGLEELSLTQRLLHLRVYFAGLIGLLLFLTAEARIGNSSESPFCTETKECLLYDLLCQTDDYEVRHYDAAKWVTTDEESYVFDKATYTAFMRLFKYINGSNNDGVKIDMTAPVIIKVQEKKRIWQSAIYTLSFLLPSAYQNDPPQPTDNKVYFTDLPDMKVYARTYGGYMVSLTTAYNSMQLKKQLDRAQASYNTEYYYAVGYDSPMKIMNRHNEVWYIAEGEPVCPSSP</sequence>
<dbReference type="Gene3D" id="3.20.80.10">
    <property type="entry name" value="Regulatory factor, effector binding domain"/>
    <property type="match status" value="1"/>
</dbReference>
<dbReference type="Ensembl" id="ENSELUT00000090737.1">
    <property type="protein sequence ID" value="ENSELUP00000097326.1"/>
    <property type="gene ID" value="ENSELUG00000011581.3"/>
</dbReference>
<dbReference type="GeneTree" id="ENSGT00940000163377"/>
<comment type="subcellular location">
    <subcellularLocation>
        <location evidence="1">Cytoplasm</location>
    </subcellularLocation>
</comment>
<reference evidence="7" key="3">
    <citation type="submission" date="2025-09" db="UniProtKB">
        <authorList>
            <consortium name="Ensembl"/>
        </authorList>
    </citation>
    <scope>IDENTIFICATION</scope>
</reference>
<dbReference type="GO" id="GO:0020037">
    <property type="term" value="F:heme binding"/>
    <property type="evidence" value="ECO:0007669"/>
    <property type="project" value="TreeGrafter"/>
</dbReference>
<evidence type="ECO:0000256" key="4">
    <source>
        <dbReference type="ARBA" id="ARBA00022490"/>
    </source>
</evidence>